<evidence type="ECO:0000256" key="1">
    <source>
        <dbReference type="SAM" id="MobiDB-lite"/>
    </source>
</evidence>
<reference evidence="2" key="1">
    <citation type="submission" date="2014-09" db="EMBL/GenBank/DDBJ databases">
        <authorList>
            <person name="Magalhaes I.L.F."/>
            <person name="Oliveira U."/>
            <person name="Santos F.R."/>
            <person name="Vidigal T.H.D.A."/>
            <person name="Brescovit A.D."/>
            <person name="Santos A.J."/>
        </authorList>
    </citation>
    <scope>NUCLEOTIDE SEQUENCE</scope>
    <source>
        <tissue evidence="2">Shoot tissue taken approximately 20 cm above the soil surface</tissue>
    </source>
</reference>
<accession>A0A0A9DRF8</accession>
<dbReference type="AlphaFoldDB" id="A0A0A9DRF8"/>
<proteinExistence type="predicted"/>
<name>A0A0A9DRF8_ARUDO</name>
<protein>
    <submittedName>
        <fullName evidence="2">Uncharacterized protein</fullName>
    </submittedName>
</protein>
<feature type="region of interest" description="Disordered" evidence="1">
    <location>
        <begin position="38"/>
        <end position="73"/>
    </location>
</feature>
<feature type="compositionally biased region" description="Low complexity" evidence="1">
    <location>
        <begin position="40"/>
        <end position="73"/>
    </location>
</feature>
<reference evidence="2" key="2">
    <citation type="journal article" date="2015" name="Data Brief">
        <title>Shoot transcriptome of the giant reed, Arundo donax.</title>
        <authorList>
            <person name="Barrero R.A."/>
            <person name="Guerrero F.D."/>
            <person name="Moolhuijzen P."/>
            <person name="Goolsby J.A."/>
            <person name="Tidwell J."/>
            <person name="Bellgard S.E."/>
            <person name="Bellgard M.I."/>
        </authorList>
    </citation>
    <scope>NUCLEOTIDE SEQUENCE</scope>
    <source>
        <tissue evidence="2">Shoot tissue taken approximately 20 cm above the soil surface</tissue>
    </source>
</reference>
<organism evidence="2">
    <name type="scientific">Arundo donax</name>
    <name type="common">Giant reed</name>
    <name type="synonym">Donax arundinaceus</name>
    <dbReference type="NCBI Taxonomy" id="35708"/>
    <lineage>
        <taxon>Eukaryota</taxon>
        <taxon>Viridiplantae</taxon>
        <taxon>Streptophyta</taxon>
        <taxon>Embryophyta</taxon>
        <taxon>Tracheophyta</taxon>
        <taxon>Spermatophyta</taxon>
        <taxon>Magnoliopsida</taxon>
        <taxon>Liliopsida</taxon>
        <taxon>Poales</taxon>
        <taxon>Poaceae</taxon>
        <taxon>PACMAD clade</taxon>
        <taxon>Arundinoideae</taxon>
        <taxon>Arundineae</taxon>
        <taxon>Arundo</taxon>
    </lineage>
</organism>
<evidence type="ECO:0000313" key="2">
    <source>
        <dbReference type="EMBL" id="JAD88245.1"/>
    </source>
</evidence>
<sequence>MMGTSKAKGPIRSVLASKRLWPRNCQVQQKSCVATTSFHARANPRPSARARLAAQAARKRSPASAPARRSTAR</sequence>
<dbReference type="EMBL" id="GBRH01209650">
    <property type="protein sequence ID" value="JAD88245.1"/>
    <property type="molecule type" value="Transcribed_RNA"/>
</dbReference>